<evidence type="ECO:0000256" key="2">
    <source>
        <dbReference type="ARBA" id="ARBA00022448"/>
    </source>
</evidence>
<dbReference type="Gene3D" id="3.30.70.1450">
    <property type="entry name" value="Regulator of K+ conductance, C-terminal domain"/>
    <property type="match status" value="2"/>
</dbReference>
<keyword evidence="6 7" id="KW-0472">Membrane</keyword>
<dbReference type="PANTHER" id="PTHR43652">
    <property type="entry name" value="BASIC AMINO ACID ANTIPORTER YFCC-RELATED"/>
    <property type="match status" value="1"/>
</dbReference>
<evidence type="ECO:0000313" key="9">
    <source>
        <dbReference type="EMBL" id="GAA0858321.1"/>
    </source>
</evidence>
<comment type="subcellular location">
    <subcellularLocation>
        <location evidence="1">Membrane</location>
        <topology evidence="1">Multi-pass membrane protein</topology>
    </subcellularLocation>
</comment>
<dbReference type="Pfam" id="PF03600">
    <property type="entry name" value="CitMHS"/>
    <property type="match status" value="1"/>
</dbReference>
<evidence type="ECO:0000256" key="4">
    <source>
        <dbReference type="ARBA" id="ARBA00022737"/>
    </source>
</evidence>
<evidence type="ECO:0000256" key="5">
    <source>
        <dbReference type="ARBA" id="ARBA00022989"/>
    </source>
</evidence>
<dbReference type="EMBL" id="BAAAFD010000008">
    <property type="protein sequence ID" value="GAA0858321.1"/>
    <property type="molecule type" value="Genomic_DNA"/>
</dbReference>
<dbReference type="PROSITE" id="PS51202">
    <property type="entry name" value="RCK_C"/>
    <property type="match status" value="2"/>
</dbReference>
<sequence length="577" mass="63292">MPVDLNQVLVIGIFFITIGMLIFTDKRPSTVFAAAVLALILFGQISFFEVAHNLTNQGLLTLILLLLVSNAVDKTSLIKRLGRKLISPSFKTSYWRLFGLTFSASALLNNTAVVASLIGPISQNQHHPASRLLIPLSYSAILGGTVTLIGTSTNLIVDSFMIEQGHPGFQFWDFTLYGLIAGLSCGLLMFLLTPLLPAIETRKGQFHRYFIEAKVMEDSELIGKSVEDNHLRNLHELFLVEIVRDGRLLTPVTPDMIIMQNDKLIFSGNVQNVDSLGHIKGLKLFAETDGLLRDNLTEVIISNRAPIIGKTLKTLGFRALFDAAVVAIRRDGEELSGKLGEIKLQSGDFLLLATGQDFVQRHNLVKNFFILSELRIATKLNKKQEWITVGGFALTIVLAALSLIDLATGLVFFMAALVVSGVTTNGEVKRNVPLNLVIVIVGALSLATALQTSGVIGEMTQLLKPILSDVSPFIALLVVYLLTLMLTELVTNNAAAALMFPFALGLVQMLEVPLMPFALAVAFAASASFMSPYGYQTNLLVYNAANYQFKHFVKFGWLISLTYSSIVLMLLKYNYDF</sequence>
<feature type="transmembrane region" description="Helical" evidence="7">
    <location>
        <begin position="30"/>
        <end position="48"/>
    </location>
</feature>
<proteinExistence type="predicted"/>
<name>A0ABP3WXW5_9ALTE</name>
<evidence type="ECO:0000256" key="3">
    <source>
        <dbReference type="ARBA" id="ARBA00022692"/>
    </source>
</evidence>
<dbReference type="Pfam" id="PF02080">
    <property type="entry name" value="TrkA_C"/>
    <property type="match status" value="2"/>
</dbReference>
<evidence type="ECO:0000313" key="10">
    <source>
        <dbReference type="Proteomes" id="UP001500359"/>
    </source>
</evidence>
<gene>
    <name evidence="9" type="ORF">GCM10009114_27490</name>
</gene>
<accession>A0ABP3WXW5</accession>
<comment type="caution">
    <text evidence="9">The sequence shown here is derived from an EMBL/GenBank/DDBJ whole genome shotgun (WGS) entry which is preliminary data.</text>
</comment>
<evidence type="ECO:0000256" key="6">
    <source>
        <dbReference type="ARBA" id="ARBA00023136"/>
    </source>
</evidence>
<dbReference type="PANTHER" id="PTHR43652:SF2">
    <property type="entry name" value="BASIC AMINO ACID ANTIPORTER YFCC-RELATED"/>
    <property type="match status" value="1"/>
</dbReference>
<feature type="domain" description="RCK C-terminal" evidence="8">
    <location>
        <begin position="284"/>
        <end position="368"/>
    </location>
</feature>
<protein>
    <submittedName>
        <fullName evidence="9">SLC13 family permease</fullName>
    </submittedName>
</protein>
<feature type="transmembrane region" description="Helical" evidence="7">
    <location>
        <begin position="432"/>
        <end position="450"/>
    </location>
</feature>
<reference evidence="10" key="1">
    <citation type="journal article" date="2019" name="Int. J. Syst. Evol. Microbiol.">
        <title>The Global Catalogue of Microorganisms (GCM) 10K type strain sequencing project: providing services to taxonomists for standard genome sequencing and annotation.</title>
        <authorList>
            <consortium name="The Broad Institute Genomics Platform"/>
            <consortium name="The Broad Institute Genome Sequencing Center for Infectious Disease"/>
            <person name="Wu L."/>
            <person name="Ma J."/>
        </authorList>
    </citation>
    <scope>NUCLEOTIDE SEQUENCE [LARGE SCALE GENOMIC DNA]</scope>
    <source>
        <strain evidence="10">JCM 15896</strain>
    </source>
</reference>
<evidence type="ECO:0000256" key="1">
    <source>
        <dbReference type="ARBA" id="ARBA00004141"/>
    </source>
</evidence>
<evidence type="ECO:0000256" key="7">
    <source>
        <dbReference type="SAM" id="Phobius"/>
    </source>
</evidence>
<feature type="transmembrane region" description="Helical" evidence="7">
    <location>
        <begin position="389"/>
        <end position="420"/>
    </location>
</feature>
<feature type="transmembrane region" description="Helical" evidence="7">
    <location>
        <begin position="462"/>
        <end position="483"/>
    </location>
</feature>
<feature type="transmembrane region" description="Helical" evidence="7">
    <location>
        <begin position="93"/>
        <end position="118"/>
    </location>
</feature>
<dbReference type="InterPro" id="IPR006037">
    <property type="entry name" value="RCK_C"/>
</dbReference>
<dbReference type="InterPro" id="IPR051679">
    <property type="entry name" value="DASS-Related_Transporters"/>
</dbReference>
<dbReference type="SUPFAM" id="SSF116726">
    <property type="entry name" value="TrkA C-terminal domain-like"/>
    <property type="match status" value="2"/>
</dbReference>
<organism evidence="9 10">
    <name type="scientific">Aliiglaciecola litoralis</name>
    <dbReference type="NCBI Taxonomy" id="582857"/>
    <lineage>
        <taxon>Bacteria</taxon>
        <taxon>Pseudomonadati</taxon>
        <taxon>Pseudomonadota</taxon>
        <taxon>Gammaproteobacteria</taxon>
        <taxon>Alteromonadales</taxon>
        <taxon>Alteromonadaceae</taxon>
        <taxon>Aliiglaciecola</taxon>
    </lineage>
</organism>
<dbReference type="Proteomes" id="UP001500359">
    <property type="component" value="Unassembled WGS sequence"/>
</dbReference>
<keyword evidence="3 7" id="KW-0812">Transmembrane</keyword>
<feature type="domain" description="RCK C-terminal" evidence="8">
    <location>
        <begin position="196"/>
        <end position="282"/>
    </location>
</feature>
<feature type="transmembrane region" description="Helical" evidence="7">
    <location>
        <begin position="176"/>
        <end position="199"/>
    </location>
</feature>
<keyword evidence="2" id="KW-0813">Transport</keyword>
<evidence type="ECO:0000259" key="8">
    <source>
        <dbReference type="PROSITE" id="PS51202"/>
    </source>
</evidence>
<feature type="transmembrane region" description="Helical" evidence="7">
    <location>
        <begin position="6"/>
        <end position="23"/>
    </location>
</feature>
<keyword evidence="4" id="KW-0677">Repeat</keyword>
<dbReference type="InterPro" id="IPR036721">
    <property type="entry name" value="RCK_C_sf"/>
</dbReference>
<keyword evidence="5 7" id="KW-1133">Transmembrane helix</keyword>
<feature type="transmembrane region" description="Helical" evidence="7">
    <location>
        <begin position="514"/>
        <end position="535"/>
    </location>
</feature>
<feature type="transmembrane region" description="Helical" evidence="7">
    <location>
        <begin position="555"/>
        <end position="575"/>
    </location>
</feature>
<dbReference type="InterPro" id="IPR004680">
    <property type="entry name" value="Cit_transptr-like_dom"/>
</dbReference>
<keyword evidence="10" id="KW-1185">Reference proteome</keyword>